<sequence length="164" mass="18550">MAIELVRIDDRLIHGQIATTWINDFNIEQVLIINDDVVKDSMQQSVIAMTAPANVKVKVFGVDSFVNVYKKNPIKRRTMIILTNSIDAYKLAKGGVKFPYLNVGGMRFVNGRTKIARAVSVTPEERQAFKDILKLGINIKIQMIPRDEVVNMEDVIDKNMEGEE</sequence>
<accession>A0A1Y4LZE5</accession>
<proteinExistence type="predicted"/>
<evidence type="ECO:0000256" key="4">
    <source>
        <dbReference type="ARBA" id="ARBA00022597"/>
    </source>
</evidence>
<evidence type="ECO:0000313" key="10">
    <source>
        <dbReference type="Proteomes" id="UP000195447"/>
    </source>
</evidence>
<dbReference type="PROSITE" id="PS51101">
    <property type="entry name" value="PTS_EIIB_TYPE_4"/>
    <property type="match status" value="1"/>
</dbReference>
<evidence type="ECO:0000256" key="5">
    <source>
        <dbReference type="ARBA" id="ARBA00022679"/>
    </source>
</evidence>
<dbReference type="InterPro" id="IPR004720">
    <property type="entry name" value="PTS_IIB_sorbose-sp"/>
</dbReference>
<dbReference type="GO" id="GO:0009401">
    <property type="term" value="P:phosphoenolpyruvate-dependent sugar phosphotransferase system"/>
    <property type="evidence" value="ECO:0007669"/>
    <property type="project" value="UniProtKB-KW"/>
</dbReference>
<keyword evidence="10" id="KW-1185">Reference proteome</keyword>
<evidence type="ECO:0000256" key="1">
    <source>
        <dbReference type="ARBA" id="ARBA00004496"/>
    </source>
</evidence>
<dbReference type="Pfam" id="PF03830">
    <property type="entry name" value="PTSIIB_sorb"/>
    <property type="match status" value="1"/>
</dbReference>
<name>A0A1Y4LZE5_9FIRM</name>
<keyword evidence="4" id="KW-0762">Sugar transport</keyword>
<dbReference type="Proteomes" id="UP000195447">
    <property type="component" value="Unassembled WGS sequence"/>
</dbReference>
<evidence type="ECO:0000256" key="2">
    <source>
        <dbReference type="ARBA" id="ARBA00022448"/>
    </source>
</evidence>
<keyword evidence="6" id="KW-0598">Phosphotransferase system</keyword>
<evidence type="ECO:0000259" key="8">
    <source>
        <dbReference type="PROSITE" id="PS51101"/>
    </source>
</evidence>
<comment type="subcellular location">
    <subcellularLocation>
        <location evidence="1">Cytoplasm</location>
    </subcellularLocation>
</comment>
<protein>
    <submittedName>
        <fullName evidence="9">PTS mannose/fructose/sorbose transporter subunit IIB</fullName>
    </submittedName>
</protein>
<gene>
    <name evidence="9" type="ORF">B5F14_00915</name>
</gene>
<dbReference type="AlphaFoldDB" id="A0A1Y4LZE5"/>
<dbReference type="GO" id="GO:0016301">
    <property type="term" value="F:kinase activity"/>
    <property type="evidence" value="ECO:0007669"/>
    <property type="project" value="UniProtKB-KW"/>
</dbReference>
<evidence type="ECO:0000256" key="6">
    <source>
        <dbReference type="ARBA" id="ARBA00022683"/>
    </source>
</evidence>
<evidence type="ECO:0000313" key="9">
    <source>
        <dbReference type="EMBL" id="OUP61978.1"/>
    </source>
</evidence>
<keyword evidence="2" id="KW-0813">Transport</keyword>
<dbReference type="EMBL" id="NFKM01000001">
    <property type="protein sequence ID" value="OUP61978.1"/>
    <property type="molecule type" value="Genomic_DNA"/>
</dbReference>
<dbReference type="RefSeq" id="WP_087158028.1">
    <property type="nucleotide sequence ID" value="NZ_JADNEE010000010.1"/>
</dbReference>
<keyword evidence="3" id="KW-0963">Cytoplasm</keyword>
<dbReference type="GO" id="GO:0008982">
    <property type="term" value="F:protein-N(PI)-phosphohistidine-sugar phosphotransferase activity"/>
    <property type="evidence" value="ECO:0007669"/>
    <property type="project" value="InterPro"/>
</dbReference>
<dbReference type="GO" id="GO:0005737">
    <property type="term" value="C:cytoplasm"/>
    <property type="evidence" value="ECO:0007669"/>
    <property type="project" value="UniProtKB-SubCell"/>
</dbReference>
<keyword evidence="7" id="KW-0418">Kinase</keyword>
<comment type="caution">
    <text evidence="9">The sequence shown here is derived from an EMBL/GenBank/DDBJ whole genome shotgun (WGS) entry which is preliminary data.</text>
</comment>
<reference evidence="10" key="1">
    <citation type="submission" date="2017-04" db="EMBL/GenBank/DDBJ databases">
        <title>Function of individual gut microbiota members based on whole genome sequencing of pure cultures obtained from chicken caecum.</title>
        <authorList>
            <person name="Medvecky M."/>
            <person name="Cejkova D."/>
            <person name="Polansky O."/>
            <person name="Karasova D."/>
            <person name="Kubasova T."/>
            <person name="Cizek A."/>
            <person name="Rychlik I."/>
        </authorList>
    </citation>
    <scope>NUCLEOTIDE SEQUENCE [LARGE SCALE GENOMIC DNA]</scope>
    <source>
        <strain evidence="10">An178</strain>
    </source>
</reference>
<evidence type="ECO:0000256" key="3">
    <source>
        <dbReference type="ARBA" id="ARBA00022490"/>
    </source>
</evidence>
<evidence type="ECO:0000256" key="7">
    <source>
        <dbReference type="ARBA" id="ARBA00022777"/>
    </source>
</evidence>
<dbReference type="Gene3D" id="3.40.35.10">
    <property type="entry name" value="Phosphotransferase system, sorbose subfamily IIB component"/>
    <property type="match status" value="1"/>
</dbReference>
<organism evidence="9 10">
    <name type="scientific">Faecalitalea cylindroides</name>
    <dbReference type="NCBI Taxonomy" id="39483"/>
    <lineage>
        <taxon>Bacteria</taxon>
        <taxon>Bacillati</taxon>
        <taxon>Bacillota</taxon>
        <taxon>Erysipelotrichia</taxon>
        <taxon>Erysipelotrichales</taxon>
        <taxon>Erysipelotrichaceae</taxon>
        <taxon>Faecalitalea</taxon>
    </lineage>
</organism>
<keyword evidence="5" id="KW-0808">Transferase</keyword>
<feature type="domain" description="PTS EIIB type-4" evidence="8">
    <location>
        <begin position="1"/>
        <end position="163"/>
    </location>
</feature>
<dbReference type="InterPro" id="IPR036667">
    <property type="entry name" value="PTS_IIB_sorbose-sp_sf"/>
</dbReference>
<dbReference type="SUPFAM" id="SSF52728">
    <property type="entry name" value="PTS IIb component"/>
    <property type="match status" value="1"/>
</dbReference>